<feature type="transmembrane region" description="Helical" evidence="2">
    <location>
        <begin position="304"/>
        <end position="326"/>
    </location>
</feature>
<evidence type="ECO:0000256" key="1">
    <source>
        <dbReference type="ARBA" id="ARBA00022448"/>
    </source>
</evidence>
<keyword evidence="4" id="KW-1185">Reference proteome</keyword>
<reference evidence="3 4" key="1">
    <citation type="journal article" date="2017" name="Int. J. Syst. Evol. Microbiol.">
        <title>Aquarickettsiella crustaci n. gen. n. sp. (Gammaproteobacteria: Legionellales: Coxiellaceae); a bacterial pathogen of the freshwater crustacean: Gammarus fossarum (Malacostraca: Amphipoda).</title>
        <authorList>
            <person name="Bojko J."/>
            <person name="Dunn A.M."/>
            <person name="Stebbing P.D."/>
            <person name="Van Aerle R."/>
            <person name="Bacela-Spychalska K."/>
            <person name="Bean T.P."/>
            <person name="Stentiford G.D."/>
        </authorList>
    </citation>
    <scope>NUCLEOTIDE SEQUENCE [LARGE SCALE GENOMIC DNA]</scope>
    <source>
        <strain evidence="3">RA15029</strain>
    </source>
</reference>
<proteinExistence type="predicted"/>
<feature type="transmembrane region" description="Helical" evidence="2">
    <location>
        <begin position="88"/>
        <end position="105"/>
    </location>
</feature>
<organism evidence="3 4">
    <name type="scientific">Candidatus Aquirickettsiella gammari</name>
    <dbReference type="NCBI Taxonomy" id="2016198"/>
    <lineage>
        <taxon>Bacteria</taxon>
        <taxon>Pseudomonadati</taxon>
        <taxon>Pseudomonadota</taxon>
        <taxon>Gammaproteobacteria</taxon>
        <taxon>Legionellales</taxon>
        <taxon>Coxiellaceae</taxon>
        <taxon>Candidatus Aquirickettsiella</taxon>
    </lineage>
</organism>
<evidence type="ECO:0000313" key="3">
    <source>
        <dbReference type="EMBL" id="RDH40495.1"/>
    </source>
</evidence>
<protein>
    <submittedName>
        <fullName evidence="3">MATE family efflux transporter</fullName>
    </submittedName>
</protein>
<evidence type="ECO:0000313" key="4">
    <source>
        <dbReference type="Proteomes" id="UP000226429"/>
    </source>
</evidence>
<feature type="transmembrane region" description="Helical" evidence="2">
    <location>
        <begin position="346"/>
        <end position="364"/>
    </location>
</feature>
<dbReference type="GO" id="GO:0042910">
    <property type="term" value="F:xenobiotic transmembrane transporter activity"/>
    <property type="evidence" value="ECO:0007669"/>
    <property type="project" value="InterPro"/>
</dbReference>
<keyword evidence="2" id="KW-0812">Transmembrane</keyword>
<feature type="transmembrane region" description="Helical" evidence="2">
    <location>
        <begin position="417"/>
        <end position="438"/>
    </location>
</feature>
<evidence type="ECO:0000256" key="2">
    <source>
        <dbReference type="SAM" id="Phobius"/>
    </source>
</evidence>
<dbReference type="AlphaFoldDB" id="A0A370CI67"/>
<dbReference type="Proteomes" id="UP000226429">
    <property type="component" value="Unassembled WGS sequence"/>
</dbReference>
<keyword evidence="2" id="KW-0472">Membrane</keyword>
<dbReference type="GO" id="GO:0015297">
    <property type="term" value="F:antiporter activity"/>
    <property type="evidence" value="ECO:0007669"/>
    <property type="project" value="InterPro"/>
</dbReference>
<dbReference type="EMBL" id="NMOS02000008">
    <property type="protein sequence ID" value="RDH40495.1"/>
    <property type="molecule type" value="Genomic_DNA"/>
</dbReference>
<dbReference type="Pfam" id="PF01554">
    <property type="entry name" value="MatE"/>
    <property type="match status" value="2"/>
</dbReference>
<sequence length="552" mass="59780">MDTEDNSAGVPEREEEAQVPVAALAPIFSEPSVIFSILAFRKMLGMSAPLMLSHLTNMLGGFANVYLFSRLGAKSLAAAGLITATQNLFVASVGGSLFGCSVLMAEELSQRNQEPQNIGILWRQIQLLTLAYDVLVIPLYLTTDSILAKLGQDDTLLPHVQSYFNYYGIGFAANLLSLGNQQVLLSHENTLPILLINAVNNLGNFGLGYGLITKKSTWQESAVSIAYGVSSWTSLLLSSVYISLKYRQNGLLSFKLSPFLTNLRKLLQKGMPIGLQNGAEVIALWVSMLMAGEFGDASLTAAEIAGQYVYILTVPGFALGQVTMVLSAQQYTRKNYAELRRVGIRAMLLSQVLPACGMLLFLTIPRQLIQFFLDNNTEADDILTATQRLLVINGIGQFFDGVRQTLTGALIGQGDNVYPMVINVTSMCLIGILSSYLMGFLGHEGVDGIFAGRSISMFLAAILLAIRWFRASSNLIATPLQGALTGSREALLADSDEDTASEEFIFEINSMPASSNANFFQRAPLARSHSLPKYSTDSIEADDSVSLPCPSI</sequence>
<feature type="transmembrane region" description="Helical" evidence="2">
    <location>
        <begin position="163"/>
        <end position="179"/>
    </location>
</feature>
<feature type="transmembrane region" description="Helical" evidence="2">
    <location>
        <begin position="191"/>
        <end position="212"/>
    </location>
</feature>
<reference evidence="3 4" key="2">
    <citation type="journal article" date="2018" name="J. Invertebr. Pathol.">
        <title>'Candidatus Aquirickettsiella gammari' (Gammaproteobacteria: Legionellales: Coxiellaceae): A bacterial pathogen of the freshwater crustacean Gammarus fossarum (Malacostraca: Amphipoda).</title>
        <authorList>
            <person name="Bojko J."/>
            <person name="Dunn A.M."/>
            <person name="Stebbing P.D."/>
            <person name="van Aerle R."/>
            <person name="Bacela-Spychalska K."/>
            <person name="Bean T.P."/>
            <person name="Urrutia A."/>
            <person name="Stentiford G.D."/>
        </authorList>
    </citation>
    <scope>NUCLEOTIDE SEQUENCE [LARGE SCALE GENOMIC DNA]</scope>
    <source>
        <strain evidence="3">RA15029</strain>
    </source>
</reference>
<feature type="transmembrane region" description="Helical" evidence="2">
    <location>
        <begin position="125"/>
        <end position="143"/>
    </location>
</feature>
<keyword evidence="1" id="KW-0813">Transport</keyword>
<dbReference type="InterPro" id="IPR050222">
    <property type="entry name" value="MATE_MdtK"/>
</dbReference>
<feature type="transmembrane region" description="Helical" evidence="2">
    <location>
        <begin position="224"/>
        <end position="244"/>
    </location>
</feature>
<dbReference type="PANTHER" id="PTHR43298:SF2">
    <property type="entry name" value="FMN_FAD EXPORTER YEEO-RELATED"/>
    <property type="match status" value="1"/>
</dbReference>
<accession>A0A370CI67</accession>
<keyword evidence="2" id="KW-1133">Transmembrane helix</keyword>
<comment type="caution">
    <text evidence="3">The sequence shown here is derived from an EMBL/GenBank/DDBJ whole genome shotgun (WGS) entry which is preliminary data.</text>
</comment>
<feature type="transmembrane region" description="Helical" evidence="2">
    <location>
        <begin position="47"/>
        <end position="68"/>
    </location>
</feature>
<feature type="transmembrane region" description="Helical" evidence="2">
    <location>
        <begin position="450"/>
        <end position="469"/>
    </location>
</feature>
<gene>
    <name evidence="3" type="ORF">CFE62_003815</name>
</gene>
<name>A0A370CI67_9COXI</name>
<dbReference type="InterPro" id="IPR002528">
    <property type="entry name" value="MATE_fam"/>
</dbReference>
<dbReference type="GO" id="GO:0005886">
    <property type="term" value="C:plasma membrane"/>
    <property type="evidence" value="ECO:0007669"/>
    <property type="project" value="TreeGrafter"/>
</dbReference>
<dbReference type="PANTHER" id="PTHR43298">
    <property type="entry name" value="MULTIDRUG RESISTANCE PROTEIN NORM-RELATED"/>
    <property type="match status" value="1"/>
</dbReference>